<organism evidence="1">
    <name type="scientific">viral metagenome</name>
    <dbReference type="NCBI Taxonomy" id="1070528"/>
    <lineage>
        <taxon>unclassified sequences</taxon>
        <taxon>metagenomes</taxon>
        <taxon>organismal metagenomes</taxon>
    </lineage>
</organism>
<evidence type="ECO:0000313" key="5">
    <source>
        <dbReference type="EMBL" id="QJB02020.1"/>
    </source>
</evidence>
<evidence type="ECO:0000313" key="1">
    <source>
        <dbReference type="EMBL" id="QJA52651.1"/>
    </source>
</evidence>
<dbReference type="InterPro" id="IPR013320">
    <property type="entry name" value="ConA-like_dom_sf"/>
</dbReference>
<proteinExistence type="predicted"/>
<dbReference type="EMBL" id="MT141903">
    <property type="protein sequence ID" value="QJA71827.1"/>
    <property type="molecule type" value="Genomic_DNA"/>
</dbReference>
<dbReference type="EMBL" id="MT144969">
    <property type="protein sequence ID" value="QJI02012.1"/>
    <property type="molecule type" value="Genomic_DNA"/>
</dbReference>
<evidence type="ECO:0000313" key="6">
    <source>
        <dbReference type="EMBL" id="QJI02012.1"/>
    </source>
</evidence>
<evidence type="ECO:0000313" key="2">
    <source>
        <dbReference type="EMBL" id="QJA71827.1"/>
    </source>
</evidence>
<dbReference type="EMBL" id="MT142705">
    <property type="protein sequence ID" value="QJA87423.1"/>
    <property type="molecule type" value="Genomic_DNA"/>
</dbReference>
<dbReference type="SUPFAM" id="SSF49899">
    <property type="entry name" value="Concanavalin A-like lectins/glucanases"/>
    <property type="match status" value="1"/>
</dbReference>
<sequence length="248" mass="27838">MSKTLIKPSLPILDRSNPLTKGLVACYPFFERGGTKLRDISGRNNNGILFNTNWVRTPRGYGLEFNSAYINIGNSTNFSFGTGDFTISVWFNPTLTTDIRSLIVKDVAGARQWRFIIAENKLQFNSFPSGNIVLSISNVILNQWNCGIITRQSGVIRLYLNGKLEATATIPDNYSTTSNVFIGKEEYVGYPYYFSGSMEEVFISRSPFSSKQAATLYANPSIIYKHLAYDRYGKSLYIPSTSDMLLVM</sequence>
<evidence type="ECO:0000313" key="4">
    <source>
        <dbReference type="EMBL" id="QJA98458.1"/>
    </source>
</evidence>
<reference evidence="1" key="1">
    <citation type="submission" date="2020-03" db="EMBL/GenBank/DDBJ databases">
        <title>The deep terrestrial virosphere.</title>
        <authorList>
            <person name="Holmfeldt K."/>
            <person name="Nilsson E."/>
            <person name="Simone D."/>
            <person name="Lopez-Fernandez M."/>
            <person name="Wu X."/>
            <person name="de Brujin I."/>
            <person name="Lundin D."/>
            <person name="Andersson A."/>
            <person name="Bertilsson S."/>
            <person name="Dopson M."/>
        </authorList>
    </citation>
    <scope>NUCLEOTIDE SEQUENCE</scope>
    <source>
        <strain evidence="4">MM171A01766</strain>
        <strain evidence="5">MM171B01570</strain>
        <strain evidence="2">MM415A03028</strain>
        <strain evidence="3">MM415B02996</strain>
        <strain evidence="1">TM448A02857</strain>
        <strain evidence="6">TM448B02871</strain>
    </source>
</reference>
<dbReference type="Gene3D" id="2.60.120.200">
    <property type="match status" value="1"/>
</dbReference>
<dbReference type="EMBL" id="MT144357">
    <property type="protein sequence ID" value="QJA52651.1"/>
    <property type="molecule type" value="Genomic_DNA"/>
</dbReference>
<dbReference type="EMBL" id="MT143582">
    <property type="protein sequence ID" value="QJA98458.1"/>
    <property type="molecule type" value="Genomic_DNA"/>
</dbReference>
<dbReference type="AlphaFoldDB" id="A0A6H1ZZ21"/>
<dbReference type="Pfam" id="PF13385">
    <property type="entry name" value="Laminin_G_3"/>
    <property type="match status" value="1"/>
</dbReference>
<evidence type="ECO:0000313" key="3">
    <source>
        <dbReference type="EMBL" id="QJA87423.1"/>
    </source>
</evidence>
<protein>
    <submittedName>
        <fullName evidence="1">Putative structural protein</fullName>
    </submittedName>
</protein>
<accession>A0A6H1ZZ21</accession>
<dbReference type="EMBL" id="MT143752">
    <property type="protein sequence ID" value="QJB02020.1"/>
    <property type="molecule type" value="Genomic_DNA"/>
</dbReference>
<name>A0A6H1ZZ21_9ZZZZ</name>
<gene>
    <name evidence="4" type="ORF">MM171A01766_0011</name>
    <name evidence="5" type="ORF">MM171B01570_0011</name>
    <name evidence="2" type="ORF">MM415A03028_0002</name>
    <name evidence="3" type="ORF">MM415B02996_0003</name>
    <name evidence="1" type="ORF">TM448A02857_0002</name>
    <name evidence="6" type="ORF">TM448B02871_0002</name>
</gene>